<dbReference type="InterPro" id="IPR010061">
    <property type="entry name" value="MeMal-semiAld_DH"/>
</dbReference>
<feature type="non-terminal residue" evidence="2">
    <location>
        <position position="76"/>
    </location>
</feature>
<dbReference type="Gene3D" id="3.40.605.10">
    <property type="entry name" value="Aldehyde Dehydrogenase, Chain A, domain 1"/>
    <property type="match status" value="1"/>
</dbReference>
<dbReference type="InterPro" id="IPR016161">
    <property type="entry name" value="Ald_DH/histidinol_DH"/>
</dbReference>
<evidence type="ECO:0000313" key="2">
    <source>
        <dbReference type="EMBL" id="SVD70618.1"/>
    </source>
</evidence>
<feature type="domain" description="Aldehyde dehydrogenase" evidence="1">
    <location>
        <begin position="15"/>
        <end position="76"/>
    </location>
</feature>
<name>A0A382XJY1_9ZZZZ</name>
<proteinExistence type="predicted"/>
<accession>A0A382XJY1</accession>
<dbReference type="InterPro" id="IPR016162">
    <property type="entry name" value="Ald_DH_N"/>
</dbReference>
<dbReference type="Pfam" id="PF00171">
    <property type="entry name" value="Aldedh"/>
    <property type="match status" value="1"/>
</dbReference>
<evidence type="ECO:0000259" key="1">
    <source>
        <dbReference type="Pfam" id="PF00171"/>
    </source>
</evidence>
<dbReference type="PANTHER" id="PTHR43866:SF4">
    <property type="entry name" value="MALONATE-SEMIALDEHYDE DEHYDROGENASE"/>
    <property type="match status" value="1"/>
</dbReference>
<reference evidence="2" key="1">
    <citation type="submission" date="2018-05" db="EMBL/GenBank/DDBJ databases">
        <authorList>
            <person name="Lanie J.A."/>
            <person name="Ng W.-L."/>
            <person name="Kazmierczak K.M."/>
            <person name="Andrzejewski T.M."/>
            <person name="Davidsen T.M."/>
            <person name="Wayne K.J."/>
            <person name="Tettelin H."/>
            <person name="Glass J.I."/>
            <person name="Rusch D."/>
            <person name="Podicherti R."/>
            <person name="Tsui H.-C.T."/>
            <person name="Winkler M.E."/>
        </authorList>
    </citation>
    <scope>NUCLEOTIDE SEQUENCE</scope>
</reference>
<sequence>MKKIGNFINGKLIKGSSDNTIPVYNPTTGEIQSEVILSNNNDFESAVESAKNAFIQWSNVTPLNRSRILSKYKNLL</sequence>
<dbReference type="AlphaFoldDB" id="A0A382XJY1"/>
<dbReference type="InterPro" id="IPR015590">
    <property type="entry name" value="Aldehyde_DH_dom"/>
</dbReference>
<dbReference type="PANTHER" id="PTHR43866">
    <property type="entry name" value="MALONATE-SEMIALDEHYDE DEHYDROGENASE"/>
    <property type="match status" value="1"/>
</dbReference>
<dbReference type="GO" id="GO:0006574">
    <property type="term" value="P:L-valine catabolic process"/>
    <property type="evidence" value="ECO:0007669"/>
    <property type="project" value="TreeGrafter"/>
</dbReference>
<protein>
    <recommendedName>
        <fullName evidence="1">Aldehyde dehydrogenase domain-containing protein</fullName>
    </recommendedName>
</protein>
<dbReference type="GO" id="GO:0004491">
    <property type="term" value="F:methylmalonate-semialdehyde dehydrogenase (acylating, NAD) activity"/>
    <property type="evidence" value="ECO:0007669"/>
    <property type="project" value="InterPro"/>
</dbReference>
<dbReference type="EMBL" id="UINC01167878">
    <property type="protein sequence ID" value="SVD70618.1"/>
    <property type="molecule type" value="Genomic_DNA"/>
</dbReference>
<gene>
    <name evidence="2" type="ORF">METZ01_LOCUS423472</name>
</gene>
<dbReference type="SUPFAM" id="SSF53720">
    <property type="entry name" value="ALDH-like"/>
    <property type="match status" value="1"/>
</dbReference>
<dbReference type="GO" id="GO:0006210">
    <property type="term" value="P:thymine catabolic process"/>
    <property type="evidence" value="ECO:0007669"/>
    <property type="project" value="TreeGrafter"/>
</dbReference>
<organism evidence="2">
    <name type="scientific">marine metagenome</name>
    <dbReference type="NCBI Taxonomy" id="408172"/>
    <lineage>
        <taxon>unclassified sequences</taxon>
        <taxon>metagenomes</taxon>
        <taxon>ecological metagenomes</taxon>
    </lineage>
</organism>